<dbReference type="EMBL" id="JAUQUB010000001">
    <property type="protein sequence ID" value="MDO7881372.1"/>
    <property type="molecule type" value="Genomic_DNA"/>
</dbReference>
<keyword evidence="1" id="KW-0812">Transmembrane</keyword>
<evidence type="ECO:0000313" key="3">
    <source>
        <dbReference type="Proteomes" id="UP001241072"/>
    </source>
</evidence>
<comment type="caution">
    <text evidence="2">The sequence shown here is derived from an EMBL/GenBank/DDBJ whole genome shotgun (WGS) entry which is preliminary data.</text>
</comment>
<keyword evidence="3" id="KW-1185">Reference proteome</keyword>
<evidence type="ECO:0000313" key="2">
    <source>
        <dbReference type="EMBL" id="MDO7881372.1"/>
    </source>
</evidence>
<evidence type="ECO:0008006" key="4">
    <source>
        <dbReference type="Google" id="ProtNLM"/>
    </source>
</evidence>
<organism evidence="2 3">
    <name type="scientific">Antiquaquibacter soli</name>
    <dbReference type="NCBI Taxonomy" id="3064523"/>
    <lineage>
        <taxon>Bacteria</taxon>
        <taxon>Bacillati</taxon>
        <taxon>Actinomycetota</taxon>
        <taxon>Actinomycetes</taxon>
        <taxon>Micrococcales</taxon>
        <taxon>Microbacteriaceae</taxon>
        <taxon>Antiquaquibacter</taxon>
    </lineage>
</organism>
<dbReference type="RefSeq" id="WP_305001782.1">
    <property type="nucleotide sequence ID" value="NZ_JAUQUB010000001.1"/>
</dbReference>
<sequence length="48" mass="5444">MTGRELGERFLSKEIEADRRSERWLVLKAVIALAVVGVLVVVRQVFFG</sequence>
<keyword evidence="1" id="KW-1133">Transmembrane helix</keyword>
<evidence type="ECO:0000256" key="1">
    <source>
        <dbReference type="SAM" id="Phobius"/>
    </source>
</evidence>
<accession>A0ABT9BK18</accession>
<keyword evidence="1" id="KW-0472">Membrane</keyword>
<feature type="transmembrane region" description="Helical" evidence="1">
    <location>
        <begin position="25"/>
        <end position="46"/>
    </location>
</feature>
<protein>
    <recommendedName>
        <fullName evidence="4">Preprotein translocase subunit SecE</fullName>
    </recommendedName>
</protein>
<proteinExistence type="predicted"/>
<gene>
    <name evidence="2" type="ORF">Q5716_03935</name>
</gene>
<name>A0ABT9BK18_9MICO</name>
<reference evidence="2 3" key="1">
    <citation type="submission" date="2023-07" db="EMBL/GenBank/DDBJ databases">
        <title>Protaetiibacter sp. nov WY-16 isolated from soil.</title>
        <authorList>
            <person name="Liu B."/>
            <person name="Wan Y."/>
        </authorList>
    </citation>
    <scope>NUCLEOTIDE SEQUENCE [LARGE SCALE GENOMIC DNA]</scope>
    <source>
        <strain evidence="2 3">WY-16</strain>
    </source>
</reference>
<dbReference type="Proteomes" id="UP001241072">
    <property type="component" value="Unassembled WGS sequence"/>
</dbReference>